<dbReference type="AlphaFoldDB" id="A0ABD2ZM15"/>
<feature type="compositionally biased region" description="Low complexity" evidence="1">
    <location>
        <begin position="141"/>
        <end position="151"/>
    </location>
</feature>
<feature type="compositionally biased region" description="Basic and acidic residues" evidence="1">
    <location>
        <begin position="158"/>
        <end position="190"/>
    </location>
</feature>
<evidence type="ECO:0000313" key="2">
    <source>
        <dbReference type="EMBL" id="KAL3520333.1"/>
    </source>
</evidence>
<dbReference type="EMBL" id="JBJUIK010000008">
    <property type="protein sequence ID" value="KAL3520333.1"/>
    <property type="molecule type" value="Genomic_DNA"/>
</dbReference>
<organism evidence="2 3">
    <name type="scientific">Cinchona calisaya</name>
    <dbReference type="NCBI Taxonomy" id="153742"/>
    <lineage>
        <taxon>Eukaryota</taxon>
        <taxon>Viridiplantae</taxon>
        <taxon>Streptophyta</taxon>
        <taxon>Embryophyta</taxon>
        <taxon>Tracheophyta</taxon>
        <taxon>Spermatophyta</taxon>
        <taxon>Magnoliopsida</taxon>
        <taxon>eudicotyledons</taxon>
        <taxon>Gunneridae</taxon>
        <taxon>Pentapetalae</taxon>
        <taxon>asterids</taxon>
        <taxon>lamiids</taxon>
        <taxon>Gentianales</taxon>
        <taxon>Rubiaceae</taxon>
        <taxon>Cinchonoideae</taxon>
        <taxon>Cinchoneae</taxon>
        <taxon>Cinchona</taxon>
    </lineage>
</organism>
<feature type="compositionally biased region" description="Polar residues" evidence="1">
    <location>
        <begin position="116"/>
        <end position="130"/>
    </location>
</feature>
<dbReference type="Proteomes" id="UP001630127">
    <property type="component" value="Unassembled WGS sequence"/>
</dbReference>
<gene>
    <name evidence="2" type="ORF">ACH5RR_018482</name>
</gene>
<evidence type="ECO:0000256" key="1">
    <source>
        <dbReference type="SAM" id="MobiDB-lite"/>
    </source>
</evidence>
<reference evidence="2 3" key="1">
    <citation type="submission" date="2024-11" db="EMBL/GenBank/DDBJ databases">
        <title>A near-complete genome assembly of Cinchona calisaya.</title>
        <authorList>
            <person name="Lian D.C."/>
            <person name="Zhao X.W."/>
            <person name="Wei L."/>
        </authorList>
    </citation>
    <scope>NUCLEOTIDE SEQUENCE [LARGE SCALE GENOMIC DNA]</scope>
    <source>
        <tissue evidence="2">Nenye</tissue>
    </source>
</reference>
<proteinExistence type="predicted"/>
<keyword evidence="3" id="KW-1185">Reference proteome</keyword>
<protein>
    <submittedName>
        <fullName evidence="2">Uncharacterized protein</fullName>
    </submittedName>
</protein>
<comment type="caution">
    <text evidence="2">The sequence shown here is derived from an EMBL/GenBank/DDBJ whole genome shotgun (WGS) entry which is preliminary data.</text>
</comment>
<name>A0ABD2ZM15_9GENT</name>
<feature type="region of interest" description="Disordered" evidence="1">
    <location>
        <begin position="98"/>
        <end position="202"/>
    </location>
</feature>
<evidence type="ECO:0000313" key="3">
    <source>
        <dbReference type="Proteomes" id="UP001630127"/>
    </source>
</evidence>
<sequence>MYPMAMATVKSECKNSWSWFLEGNQDIEIGGGAKTSTGAETIGASHTSLAVQQTQLVGGRSISFISRRTEHGTCRVEGRRERDRGAEIVGTRSISEVGRGIEQGASRTERRRGIGSNITAHQDASTSVGTPVQEVEEKELSQSSSSTMYSSIVNDDTPSGKDEEITRNYRMEEIMKNYQKDMSTTRDTWKPRNPKPETANLT</sequence>
<accession>A0ABD2ZM15</accession>